<sequence>MTNESSRPNPYAPAGVIESESDDALHDINGDLTSDVRHRLPIWRIAIRWTFVCSLSAIPSFLFGMVVTKHQQIPAMLVGIAIFCALYTWLDWRTAQQAWRNKKSLKWTLGIMYGTRVLISIAVPIGGMLDIICGVVSTSLVTKMTGFEFEPGGPESEISTFGESFFPVLLTTLIQGGLMNVVLAIYGIVVFGIVLAIRAISGKNEPQREKTIAVDPSSLNS</sequence>
<dbReference type="RefSeq" id="WP_345683804.1">
    <property type="nucleotide sequence ID" value="NZ_BAABRO010000004.1"/>
</dbReference>
<proteinExistence type="predicted"/>
<protein>
    <submittedName>
        <fullName evidence="2">Uncharacterized protein</fullName>
    </submittedName>
</protein>
<evidence type="ECO:0000313" key="3">
    <source>
        <dbReference type="Proteomes" id="UP001416858"/>
    </source>
</evidence>
<name>A0ABP9VP20_9BACT</name>
<keyword evidence="1" id="KW-0472">Membrane</keyword>
<accession>A0ABP9VP20</accession>
<keyword evidence="1" id="KW-1133">Transmembrane helix</keyword>
<dbReference type="Proteomes" id="UP001416858">
    <property type="component" value="Unassembled WGS sequence"/>
</dbReference>
<gene>
    <name evidence="2" type="ORF">Rcae01_02357</name>
</gene>
<keyword evidence="1" id="KW-0812">Transmembrane</keyword>
<feature type="transmembrane region" description="Helical" evidence="1">
    <location>
        <begin position="177"/>
        <end position="200"/>
    </location>
</feature>
<feature type="transmembrane region" description="Helical" evidence="1">
    <location>
        <begin position="113"/>
        <end position="137"/>
    </location>
</feature>
<keyword evidence="3" id="KW-1185">Reference proteome</keyword>
<reference evidence="2 3" key="1">
    <citation type="submission" date="2024-02" db="EMBL/GenBank/DDBJ databases">
        <title>Rhodopirellula caenicola NBRC 110016.</title>
        <authorList>
            <person name="Ichikawa N."/>
            <person name="Katano-Makiyama Y."/>
            <person name="Hidaka K."/>
        </authorList>
    </citation>
    <scope>NUCLEOTIDE SEQUENCE [LARGE SCALE GENOMIC DNA]</scope>
    <source>
        <strain evidence="2 3">NBRC 110016</strain>
    </source>
</reference>
<evidence type="ECO:0000256" key="1">
    <source>
        <dbReference type="SAM" id="Phobius"/>
    </source>
</evidence>
<dbReference type="EMBL" id="BAABRO010000004">
    <property type="protein sequence ID" value="GAA5506904.1"/>
    <property type="molecule type" value="Genomic_DNA"/>
</dbReference>
<comment type="caution">
    <text evidence="2">The sequence shown here is derived from an EMBL/GenBank/DDBJ whole genome shotgun (WGS) entry which is preliminary data.</text>
</comment>
<feature type="transmembrane region" description="Helical" evidence="1">
    <location>
        <begin position="73"/>
        <end position="92"/>
    </location>
</feature>
<evidence type="ECO:0000313" key="2">
    <source>
        <dbReference type="EMBL" id="GAA5506904.1"/>
    </source>
</evidence>
<feature type="transmembrane region" description="Helical" evidence="1">
    <location>
        <begin position="46"/>
        <end position="67"/>
    </location>
</feature>
<organism evidence="2 3">
    <name type="scientific">Novipirellula caenicola</name>
    <dbReference type="NCBI Taxonomy" id="1536901"/>
    <lineage>
        <taxon>Bacteria</taxon>
        <taxon>Pseudomonadati</taxon>
        <taxon>Planctomycetota</taxon>
        <taxon>Planctomycetia</taxon>
        <taxon>Pirellulales</taxon>
        <taxon>Pirellulaceae</taxon>
        <taxon>Novipirellula</taxon>
    </lineage>
</organism>